<name>A0AAV5THE0_9BILA</name>
<dbReference type="InterPro" id="IPR019421">
    <property type="entry name" value="7TM_GPCR_serpentine_rcpt_Srd"/>
</dbReference>
<sequence length="75" mass="8600">SLSTILIPMFPIYCLIIFFFKRVNEYLDRRDSGSSFQAATKGGHKRFIKALAIQASLPLFFVFPPIAVYLAYHLE</sequence>
<comment type="caution">
    <text evidence="2">The sequence shown here is derived from an EMBL/GenBank/DDBJ whole genome shotgun (WGS) entry which is preliminary data.</text>
</comment>
<keyword evidence="1" id="KW-1133">Transmembrane helix</keyword>
<evidence type="ECO:0000313" key="2">
    <source>
        <dbReference type="EMBL" id="GMS93736.1"/>
    </source>
</evidence>
<feature type="transmembrane region" description="Helical" evidence="1">
    <location>
        <begin position="6"/>
        <end position="23"/>
    </location>
</feature>
<dbReference type="Proteomes" id="UP001432027">
    <property type="component" value="Unassembled WGS sequence"/>
</dbReference>
<dbReference type="AlphaFoldDB" id="A0AAV5THE0"/>
<keyword evidence="1" id="KW-0472">Membrane</keyword>
<keyword evidence="3" id="KW-1185">Reference proteome</keyword>
<proteinExistence type="predicted"/>
<evidence type="ECO:0008006" key="4">
    <source>
        <dbReference type="Google" id="ProtNLM"/>
    </source>
</evidence>
<protein>
    <recommendedName>
        <fullName evidence="4">G protein-coupled receptor</fullName>
    </recommendedName>
</protein>
<feature type="non-terminal residue" evidence="2">
    <location>
        <position position="1"/>
    </location>
</feature>
<reference evidence="2" key="1">
    <citation type="submission" date="2023-10" db="EMBL/GenBank/DDBJ databases">
        <title>Genome assembly of Pristionchus species.</title>
        <authorList>
            <person name="Yoshida K."/>
            <person name="Sommer R.J."/>
        </authorList>
    </citation>
    <scope>NUCLEOTIDE SEQUENCE</scope>
    <source>
        <strain evidence="2">RS0144</strain>
    </source>
</reference>
<feature type="non-terminal residue" evidence="2">
    <location>
        <position position="75"/>
    </location>
</feature>
<gene>
    <name evidence="2" type="ORF">PENTCL1PPCAC_15913</name>
</gene>
<accession>A0AAV5THE0</accession>
<keyword evidence="1" id="KW-0812">Transmembrane</keyword>
<evidence type="ECO:0000313" key="3">
    <source>
        <dbReference type="Proteomes" id="UP001432027"/>
    </source>
</evidence>
<evidence type="ECO:0000256" key="1">
    <source>
        <dbReference type="SAM" id="Phobius"/>
    </source>
</evidence>
<organism evidence="2 3">
    <name type="scientific">Pristionchus entomophagus</name>
    <dbReference type="NCBI Taxonomy" id="358040"/>
    <lineage>
        <taxon>Eukaryota</taxon>
        <taxon>Metazoa</taxon>
        <taxon>Ecdysozoa</taxon>
        <taxon>Nematoda</taxon>
        <taxon>Chromadorea</taxon>
        <taxon>Rhabditida</taxon>
        <taxon>Rhabditina</taxon>
        <taxon>Diplogasteromorpha</taxon>
        <taxon>Diplogasteroidea</taxon>
        <taxon>Neodiplogasteridae</taxon>
        <taxon>Pristionchus</taxon>
    </lineage>
</organism>
<feature type="transmembrane region" description="Helical" evidence="1">
    <location>
        <begin position="51"/>
        <end position="72"/>
    </location>
</feature>
<dbReference type="Pfam" id="PF10317">
    <property type="entry name" value="7TM_GPCR_Srd"/>
    <property type="match status" value="1"/>
</dbReference>
<dbReference type="EMBL" id="BTSX01000004">
    <property type="protein sequence ID" value="GMS93736.1"/>
    <property type="molecule type" value="Genomic_DNA"/>
</dbReference>